<evidence type="ECO:0000313" key="8">
    <source>
        <dbReference type="EMBL" id="RNE59050.1"/>
    </source>
</evidence>
<sequence length="80" mass="8596">MALEAVNPSSPHSYDVLWSVSFLVLAIVLVIALRQIIRATSMSAAARTVWSGAVVLLPLIGVIAWFAFGAKTAETGERKR</sequence>
<comment type="caution">
    <text evidence="8">The sequence shown here is derived from an EMBL/GenBank/DDBJ whole genome shotgun (WGS) entry which is preliminary data.</text>
</comment>
<protein>
    <recommendedName>
        <fullName evidence="7">Cardiolipin synthase N-terminal domain-containing protein</fullName>
    </recommendedName>
</protein>
<evidence type="ECO:0000256" key="2">
    <source>
        <dbReference type="ARBA" id="ARBA00022475"/>
    </source>
</evidence>
<accession>A0A3M8L0H7</accession>
<dbReference type="OrthoDB" id="3298527at2"/>
<dbReference type="InterPro" id="IPR027379">
    <property type="entry name" value="CLS_N"/>
</dbReference>
<evidence type="ECO:0000256" key="1">
    <source>
        <dbReference type="ARBA" id="ARBA00004651"/>
    </source>
</evidence>
<dbReference type="Pfam" id="PF13396">
    <property type="entry name" value="PLDc_N"/>
    <property type="match status" value="1"/>
</dbReference>
<evidence type="ECO:0000256" key="4">
    <source>
        <dbReference type="ARBA" id="ARBA00022989"/>
    </source>
</evidence>
<gene>
    <name evidence="8" type="ORF">EEJ31_11620</name>
</gene>
<dbReference type="Proteomes" id="UP000279859">
    <property type="component" value="Unassembled WGS sequence"/>
</dbReference>
<dbReference type="AlphaFoldDB" id="A0A3M8L0H7"/>
<keyword evidence="4 6" id="KW-1133">Transmembrane helix</keyword>
<reference evidence="8 9" key="1">
    <citation type="submission" date="2018-11" db="EMBL/GenBank/DDBJ databases">
        <title>Cryobacterium sp. nov., isolated from rhizosphere soil of lettuce.</title>
        <authorList>
            <person name="Wang Y."/>
        </authorList>
    </citation>
    <scope>NUCLEOTIDE SEQUENCE [LARGE SCALE GENOMIC DNA]</scope>
    <source>
        <strain evidence="8 9">NEAU-85</strain>
    </source>
</reference>
<dbReference type="EMBL" id="RDSR01000021">
    <property type="protein sequence ID" value="RNE59050.1"/>
    <property type="molecule type" value="Genomic_DNA"/>
</dbReference>
<name>A0A3M8L0H7_9MICO</name>
<comment type="subcellular location">
    <subcellularLocation>
        <location evidence="1">Cell membrane</location>
        <topology evidence="1">Multi-pass membrane protein</topology>
    </subcellularLocation>
</comment>
<keyword evidence="9" id="KW-1185">Reference proteome</keyword>
<feature type="transmembrane region" description="Helical" evidence="6">
    <location>
        <begin position="16"/>
        <end position="37"/>
    </location>
</feature>
<evidence type="ECO:0000256" key="5">
    <source>
        <dbReference type="ARBA" id="ARBA00023136"/>
    </source>
</evidence>
<keyword evidence="3 6" id="KW-0812">Transmembrane</keyword>
<evidence type="ECO:0000259" key="7">
    <source>
        <dbReference type="Pfam" id="PF13396"/>
    </source>
</evidence>
<keyword evidence="5 6" id="KW-0472">Membrane</keyword>
<dbReference type="RefSeq" id="WP_123046453.1">
    <property type="nucleotide sequence ID" value="NZ_RDSR01000021.1"/>
</dbReference>
<dbReference type="GO" id="GO:0005886">
    <property type="term" value="C:plasma membrane"/>
    <property type="evidence" value="ECO:0007669"/>
    <property type="project" value="UniProtKB-SubCell"/>
</dbReference>
<feature type="domain" description="Cardiolipin synthase N-terminal" evidence="7">
    <location>
        <begin position="27"/>
        <end position="69"/>
    </location>
</feature>
<evidence type="ECO:0000313" key="9">
    <source>
        <dbReference type="Proteomes" id="UP000279859"/>
    </source>
</evidence>
<feature type="transmembrane region" description="Helical" evidence="6">
    <location>
        <begin position="49"/>
        <end position="68"/>
    </location>
</feature>
<organism evidence="8 9">
    <name type="scientific">Cryobacterium tepidiphilum</name>
    <dbReference type="NCBI Taxonomy" id="2486026"/>
    <lineage>
        <taxon>Bacteria</taxon>
        <taxon>Bacillati</taxon>
        <taxon>Actinomycetota</taxon>
        <taxon>Actinomycetes</taxon>
        <taxon>Micrococcales</taxon>
        <taxon>Microbacteriaceae</taxon>
        <taxon>Cryobacterium</taxon>
    </lineage>
</organism>
<keyword evidence="2" id="KW-1003">Cell membrane</keyword>
<proteinExistence type="predicted"/>
<evidence type="ECO:0000256" key="3">
    <source>
        <dbReference type="ARBA" id="ARBA00022692"/>
    </source>
</evidence>
<evidence type="ECO:0000256" key="6">
    <source>
        <dbReference type="SAM" id="Phobius"/>
    </source>
</evidence>